<evidence type="ECO:0000313" key="15">
    <source>
        <dbReference type="EMBL" id="AKU17211.1"/>
    </source>
</evidence>
<keyword evidence="2 9" id="KW-0963">Cytoplasm</keyword>
<feature type="binding site" evidence="9">
    <location>
        <position position="140"/>
    </location>
    <ligand>
        <name>GTP</name>
        <dbReference type="ChEBI" id="CHEBI:37565"/>
    </ligand>
</feature>
<protein>
    <recommendedName>
        <fullName evidence="9 10">Cell division protein FtsZ</fullName>
    </recommendedName>
</protein>
<dbReference type="FunFam" id="3.40.50.1440:FF:000023">
    <property type="entry name" value="Cell division protein FtsZ"/>
    <property type="match status" value="1"/>
</dbReference>
<dbReference type="PANTHER" id="PTHR30314">
    <property type="entry name" value="CELL DIVISION PROTEIN FTSZ-RELATED"/>
    <property type="match status" value="1"/>
</dbReference>
<feature type="compositionally biased region" description="Polar residues" evidence="12">
    <location>
        <begin position="331"/>
        <end position="345"/>
    </location>
</feature>
<dbReference type="SUPFAM" id="SSF55307">
    <property type="entry name" value="Tubulin C-terminal domain-like"/>
    <property type="match status" value="1"/>
</dbReference>
<evidence type="ECO:0000256" key="7">
    <source>
        <dbReference type="ARBA" id="ARBA00023306"/>
    </source>
</evidence>
<evidence type="ECO:0000256" key="12">
    <source>
        <dbReference type="SAM" id="MobiDB-lite"/>
    </source>
</evidence>
<evidence type="ECO:0000256" key="8">
    <source>
        <dbReference type="ARBA" id="ARBA00055345"/>
    </source>
</evidence>
<feature type="binding site" evidence="9">
    <location>
        <begin position="105"/>
        <end position="107"/>
    </location>
    <ligand>
        <name>GTP</name>
        <dbReference type="ChEBI" id="CHEBI:37565"/>
    </ligand>
</feature>
<dbReference type="SUPFAM" id="SSF52490">
    <property type="entry name" value="Tubulin nucleotide-binding domain-like"/>
    <property type="match status" value="1"/>
</dbReference>
<evidence type="ECO:0000256" key="1">
    <source>
        <dbReference type="ARBA" id="ARBA00009690"/>
    </source>
</evidence>
<dbReference type="NCBIfam" id="TIGR00065">
    <property type="entry name" value="ftsZ"/>
    <property type="match status" value="1"/>
</dbReference>
<dbReference type="PROSITE" id="PS01134">
    <property type="entry name" value="FTSZ_1"/>
    <property type="match status" value="1"/>
</dbReference>
<proteinExistence type="inferred from homology"/>
<dbReference type="InterPro" id="IPR020805">
    <property type="entry name" value="Cell_div_FtsZ_CS"/>
</dbReference>
<dbReference type="GO" id="GO:0051258">
    <property type="term" value="P:protein polymerization"/>
    <property type="evidence" value="ECO:0007669"/>
    <property type="project" value="UniProtKB-UniRule"/>
</dbReference>
<dbReference type="HAMAP" id="MF_00909">
    <property type="entry name" value="FtsZ"/>
    <property type="match status" value="1"/>
</dbReference>
<feature type="compositionally biased region" description="Low complexity" evidence="12">
    <location>
        <begin position="372"/>
        <end position="388"/>
    </location>
</feature>
<feature type="domain" description="Tubulin/FtsZ GTPase" evidence="13">
    <location>
        <begin position="10"/>
        <end position="202"/>
    </location>
</feature>
<dbReference type="STRING" id="571913.VV02_17360"/>
<evidence type="ECO:0000256" key="3">
    <source>
        <dbReference type="ARBA" id="ARBA00022618"/>
    </source>
</evidence>
<feature type="binding site" evidence="9">
    <location>
        <position position="184"/>
    </location>
    <ligand>
        <name>GTP</name>
        <dbReference type="ChEBI" id="CHEBI:37565"/>
    </ligand>
</feature>
<evidence type="ECO:0000256" key="11">
    <source>
        <dbReference type="RuleBase" id="RU000631"/>
    </source>
</evidence>
<dbReference type="Gene3D" id="3.30.1330.20">
    <property type="entry name" value="Tubulin/FtsZ, C-terminal domain"/>
    <property type="match status" value="1"/>
</dbReference>
<dbReference type="KEGG" id="lmoi:VV02_17360"/>
<dbReference type="Pfam" id="PF12327">
    <property type="entry name" value="FtsZ_C"/>
    <property type="match status" value="1"/>
</dbReference>
<dbReference type="OrthoDB" id="9813375at2"/>
<dbReference type="SMART" id="SM00865">
    <property type="entry name" value="Tubulin_C"/>
    <property type="match status" value="1"/>
</dbReference>
<evidence type="ECO:0000259" key="13">
    <source>
        <dbReference type="SMART" id="SM00864"/>
    </source>
</evidence>
<dbReference type="GO" id="GO:0003924">
    <property type="term" value="F:GTPase activity"/>
    <property type="evidence" value="ECO:0007669"/>
    <property type="project" value="UniProtKB-UniRule"/>
</dbReference>
<evidence type="ECO:0000256" key="2">
    <source>
        <dbReference type="ARBA" id="ARBA00022490"/>
    </source>
</evidence>
<gene>
    <name evidence="9" type="primary">ftsZ</name>
    <name evidence="15" type="ORF">VV02_17360</name>
</gene>
<comment type="similarity">
    <text evidence="1 9 11">Belongs to the FtsZ family.</text>
</comment>
<dbReference type="EMBL" id="CP011112">
    <property type="protein sequence ID" value="AKU17211.1"/>
    <property type="molecule type" value="Genomic_DNA"/>
</dbReference>
<keyword evidence="5 9" id="KW-0342">GTP-binding</keyword>
<dbReference type="PATRIC" id="fig|571913.6.peg.3522"/>
<dbReference type="PROSITE" id="PS01135">
    <property type="entry name" value="FTSZ_2"/>
    <property type="match status" value="1"/>
</dbReference>
<dbReference type="Pfam" id="PF00091">
    <property type="entry name" value="Tubulin"/>
    <property type="match status" value="1"/>
</dbReference>
<feature type="compositionally biased region" description="Pro residues" evidence="12">
    <location>
        <begin position="360"/>
        <end position="371"/>
    </location>
</feature>
<feature type="binding site" evidence="9">
    <location>
        <position position="136"/>
    </location>
    <ligand>
        <name>GTP</name>
        <dbReference type="ChEBI" id="CHEBI:37565"/>
    </ligand>
</feature>
<dbReference type="GO" id="GO:0005525">
    <property type="term" value="F:GTP binding"/>
    <property type="evidence" value="ECO:0007669"/>
    <property type="project" value="UniProtKB-UniRule"/>
</dbReference>
<evidence type="ECO:0000256" key="5">
    <source>
        <dbReference type="ARBA" id="ARBA00023134"/>
    </source>
</evidence>
<accession>A0A0K1JKI7</accession>
<dbReference type="FunFam" id="3.30.1330.20:FF:000005">
    <property type="entry name" value="Cell division protein FtsZ"/>
    <property type="match status" value="1"/>
</dbReference>
<dbReference type="GO" id="GO:0032153">
    <property type="term" value="C:cell division site"/>
    <property type="evidence" value="ECO:0007669"/>
    <property type="project" value="UniProtKB-UniRule"/>
</dbReference>
<evidence type="ECO:0000256" key="9">
    <source>
        <dbReference type="HAMAP-Rule" id="MF_00909"/>
    </source>
</evidence>
<evidence type="ECO:0000256" key="6">
    <source>
        <dbReference type="ARBA" id="ARBA00023210"/>
    </source>
</evidence>
<keyword evidence="6 9" id="KW-0717">Septation</keyword>
<dbReference type="InterPro" id="IPR037103">
    <property type="entry name" value="Tubulin/FtsZ-like_C"/>
</dbReference>
<keyword evidence="7 9" id="KW-0131">Cell cycle</keyword>
<dbReference type="GO" id="GO:0000917">
    <property type="term" value="P:division septum assembly"/>
    <property type="evidence" value="ECO:0007669"/>
    <property type="project" value="UniProtKB-KW"/>
</dbReference>
<dbReference type="RefSeq" id="WP_052593463.1">
    <property type="nucleotide sequence ID" value="NZ_CP011112.1"/>
</dbReference>
<evidence type="ECO:0000256" key="10">
    <source>
        <dbReference type="NCBIfam" id="TIGR00065"/>
    </source>
</evidence>
<dbReference type="InterPro" id="IPR036525">
    <property type="entry name" value="Tubulin/FtsZ_GTPase_sf"/>
</dbReference>
<feature type="binding site" evidence="9">
    <location>
        <begin position="18"/>
        <end position="22"/>
    </location>
    <ligand>
        <name>GTP</name>
        <dbReference type="ChEBI" id="CHEBI:37565"/>
    </ligand>
</feature>
<dbReference type="InterPro" id="IPR008280">
    <property type="entry name" value="Tub_FtsZ_C"/>
</dbReference>
<dbReference type="InterPro" id="IPR045061">
    <property type="entry name" value="FtsZ/CetZ"/>
</dbReference>
<comment type="function">
    <text evidence="8 9 11">Essential cell division protein that forms a contractile ring structure (Z ring) at the future cell division site. The regulation of the ring assembly controls the timing and the location of cell division. One of the functions of the FtsZ ring is to recruit other cell division proteins to the septum to produce a new cell wall between the dividing cells. Binds GTP and shows GTPase activity.</text>
</comment>
<keyword evidence="4 9" id="KW-0547">Nucleotide-binding</keyword>
<dbReference type="InterPro" id="IPR003008">
    <property type="entry name" value="Tubulin_FtsZ_GTPase"/>
</dbReference>
<dbReference type="InterPro" id="IPR018316">
    <property type="entry name" value="Tubulin/FtsZ_2-layer-sand-dom"/>
</dbReference>
<feature type="compositionally biased region" description="Acidic residues" evidence="12">
    <location>
        <begin position="411"/>
        <end position="422"/>
    </location>
</feature>
<dbReference type="AlphaFoldDB" id="A0A0K1JKI7"/>
<sequence length="422" mass="43364">MATPQNYLAVIKVVGIGGGGVNAINRMIEVGLKGVEFIAINTDAQALLMSDADVKLDVGRELTRGLGAGADPEVGKRAAEDHAEEIEEVLKGADMVFVTAGEGGGTGTGGAPVVAKIAKGIGALTIGVVTRPFTFEGRRRANQADQGINALREEVDTLIVIPNDRLLSISDKNVSMMDAFRSADQVLLSGVQGITDLITTPGLINLDFADVKSVMQGAGSALMGIGSSRGEDRAVQAAELAISSPLLEASIDGAHGVLLSVQGGSDLGLFEINEAARLVQEAAHPEANIIFGAVIDDALGDEVRVTVIAAGFDGGSPQKRADDRALGQIQGGPTRTQQAPASTGNQPAPAAPPQQSTPGQVPPPVQVPAPAPEAAQPPVQVVPDQAEPPTVPGQVQQGSAARPPHEVTFEDKDDLDVPDFLK</sequence>
<dbReference type="Gene3D" id="3.40.50.1440">
    <property type="entry name" value="Tubulin/FtsZ, GTPase domain"/>
    <property type="match status" value="1"/>
</dbReference>
<dbReference type="SMART" id="SM00864">
    <property type="entry name" value="Tubulin"/>
    <property type="match status" value="1"/>
</dbReference>
<organism evidence="15 16">
    <name type="scientific">Luteipulveratus mongoliensis</name>
    <dbReference type="NCBI Taxonomy" id="571913"/>
    <lineage>
        <taxon>Bacteria</taxon>
        <taxon>Bacillati</taxon>
        <taxon>Actinomycetota</taxon>
        <taxon>Actinomycetes</taxon>
        <taxon>Micrococcales</taxon>
        <taxon>Dermacoccaceae</taxon>
        <taxon>Luteipulveratus</taxon>
    </lineage>
</organism>
<comment type="subunit">
    <text evidence="9">Homodimer. Polymerizes to form a dynamic ring structure in a strictly GTP-dependent manner. Interacts directly with several other division proteins.</text>
</comment>
<dbReference type="InterPro" id="IPR024757">
    <property type="entry name" value="FtsZ_C"/>
</dbReference>
<dbReference type="PANTHER" id="PTHR30314:SF3">
    <property type="entry name" value="MITOCHONDRIAL DIVISION PROTEIN FSZA"/>
    <property type="match status" value="1"/>
</dbReference>
<dbReference type="GO" id="GO:0043093">
    <property type="term" value="P:FtsZ-dependent cytokinesis"/>
    <property type="evidence" value="ECO:0007669"/>
    <property type="project" value="UniProtKB-UniRule"/>
</dbReference>
<comment type="subcellular location">
    <subcellularLocation>
        <location evidence="9">Cytoplasm</location>
    </subcellularLocation>
    <text evidence="9">Assembles at midcell at the inner surface of the cytoplasmic membrane.</text>
</comment>
<evidence type="ECO:0000259" key="14">
    <source>
        <dbReference type="SMART" id="SM00865"/>
    </source>
</evidence>
<keyword evidence="16" id="KW-1185">Reference proteome</keyword>
<dbReference type="InterPro" id="IPR000158">
    <property type="entry name" value="Cell_div_FtsZ"/>
</dbReference>
<feature type="region of interest" description="Disordered" evidence="12">
    <location>
        <begin position="328"/>
        <end position="422"/>
    </location>
</feature>
<evidence type="ECO:0000256" key="4">
    <source>
        <dbReference type="ARBA" id="ARBA00022741"/>
    </source>
</evidence>
<dbReference type="PRINTS" id="PR00423">
    <property type="entry name" value="CELLDVISFTSZ"/>
</dbReference>
<feature type="domain" description="Tubulin/FtsZ 2-layer sandwich" evidence="14">
    <location>
        <begin position="204"/>
        <end position="321"/>
    </location>
</feature>
<dbReference type="GO" id="GO:0030428">
    <property type="term" value="C:cell septum"/>
    <property type="evidence" value="ECO:0007669"/>
    <property type="project" value="UniProtKB-ARBA"/>
</dbReference>
<reference evidence="15 16" key="1">
    <citation type="submission" date="2015-03" db="EMBL/GenBank/DDBJ databases">
        <title>Luteipulveratus halotolerans sp. nov., a novel actinobacterium (Dermacoccaceae) from Sarawak, Malaysia.</title>
        <authorList>
            <person name="Juboi H."/>
            <person name="Basik A."/>
            <person name="Shamsul S.S."/>
            <person name="Arnold P."/>
            <person name="Schmitt E.K."/>
            <person name="Sanglier J.-J."/>
            <person name="Yeo T."/>
        </authorList>
    </citation>
    <scope>NUCLEOTIDE SEQUENCE [LARGE SCALE GENOMIC DNA]</scope>
    <source>
        <strain evidence="15 16">MN07-A0370</strain>
    </source>
</reference>
<dbReference type="CDD" id="cd02201">
    <property type="entry name" value="FtsZ_type1"/>
    <property type="match status" value="1"/>
</dbReference>
<evidence type="ECO:0000313" key="16">
    <source>
        <dbReference type="Proteomes" id="UP000066480"/>
    </source>
</evidence>
<dbReference type="GO" id="GO:0005737">
    <property type="term" value="C:cytoplasm"/>
    <property type="evidence" value="ECO:0007669"/>
    <property type="project" value="UniProtKB-SubCell"/>
</dbReference>
<keyword evidence="3 9" id="KW-0132">Cell division</keyword>
<name>A0A0K1JKI7_9MICO</name>
<dbReference type="Proteomes" id="UP000066480">
    <property type="component" value="Chromosome"/>
</dbReference>